<dbReference type="EMBL" id="HBFQ01045934">
    <property type="protein sequence ID" value="CAD8858321.1"/>
    <property type="molecule type" value="Transcribed_RNA"/>
</dbReference>
<feature type="region of interest" description="Disordered" evidence="1">
    <location>
        <begin position="353"/>
        <end position="459"/>
    </location>
</feature>
<protein>
    <submittedName>
        <fullName evidence="2">Uncharacterized protein</fullName>
    </submittedName>
</protein>
<feature type="compositionally biased region" description="Polar residues" evidence="1">
    <location>
        <begin position="517"/>
        <end position="534"/>
    </location>
</feature>
<reference evidence="2" key="1">
    <citation type="submission" date="2021-01" db="EMBL/GenBank/DDBJ databases">
        <authorList>
            <person name="Corre E."/>
            <person name="Pelletier E."/>
            <person name="Niang G."/>
            <person name="Scheremetjew M."/>
            <person name="Finn R."/>
            <person name="Kale V."/>
            <person name="Holt S."/>
            <person name="Cochrane G."/>
            <person name="Meng A."/>
            <person name="Brown T."/>
            <person name="Cohen L."/>
        </authorList>
    </citation>
    <scope>NUCLEOTIDE SEQUENCE</scope>
</reference>
<dbReference type="AlphaFoldDB" id="A0A7S1FD74"/>
<feature type="compositionally biased region" description="Polar residues" evidence="1">
    <location>
        <begin position="398"/>
        <end position="412"/>
    </location>
</feature>
<dbReference type="InterPro" id="IPR023214">
    <property type="entry name" value="HAD_sf"/>
</dbReference>
<sequence length="534" mass="57537">MFLRLAVFDFDLTLSSVHVFNTLAGGNVSHGFAIPPPYAKTERGQLALLADIDARPEYRSQGGFALGSFGGEERVGHIAALLDEFGRTGIECIICTRGLVGPVRKCLEKLGLTRYFSKVYGNIGATYGATEYDLRLPPASGNDSRFLGGPELAGWGSKQQLISRCMRERKLSASDALFIDDDPSEVKSLLGVCVTVQVQSTRGIAQWEFDSLRAWASNNLTLNSSLSAHPISTSPSTTSLLLPVPTETSLRSVPVSNGSAGTPDTPPATPRAEAPRRRHSNSSGTAVVRLKPKTQSGQALPVGSLLQPKHRAPSPTRASRGGSTTPVLPPTALLERSPTGRILAATVTRTEPSDVLRLRQTRCSQGGDPKECAPTSPAAEKQAKSKSPRRRPSGSKPWDSNTFGDEIFNSSPRPRKHGDQIIANTDWQATDADDDSPLFDETPEYMQRPARPRPSPAYEPPFMQAACGLYELKSLLVDLVAGLSASGGVRSLPYNQPEKKQGRNSSVGGHHRGVPENQPQPRRQQGTRSSSFVR</sequence>
<accession>A0A7S1FD74</accession>
<evidence type="ECO:0000256" key="1">
    <source>
        <dbReference type="SAM" id="MobiDB-lite"/>
    </source>
</evidence>
<evidence type="ECO:0000313" key="2">
    <source>
        <dbReference type="EMBL" id="CAD8858321.1"/>
    </source>
</evidence>
<organism evidence="2">
    <name type="scientific">Noctiluca scintillans</name>
    <name type="common">Sea sparkle</name>
    <name type="synonym">Red tide dinoflagellate</name>
    <dbReference type="NCBI Taxonomy" id="2966"/>
    <lineage>
        <taxon>Eukaryota</taxon>
        <taxon>Sar</taxon>
        <taxon>Alveolata</taxon>
        <taxon>Dinophyceae</taxon>
        <taxon>Noctilucales</taxon>
        <taxon>Noctilucaceae</taxon>
        <taxon>Noctiluca</taxon>
    </lineage>
</organism>
<gene>
    <name evidence="2" type="ORF">NSCI0253_LOCUS32674</name>
</gene>
<dbReference type="SUPFAM" id="SSF56784">
    <property type="entry name" value="HAD-like"/>
    <property type="match status" value="1"/>
</dbReference>
<feature type="compositionally biased region" description="Basic residues" evidence="1">
    <location>
        <begin position="384"/>
        <end position="393"/>
    </location>
</feature>
<dbReference type="InterPro" id="IPR036412">
    <property type="entry name" value="HAD-like_sf"/>
</dbReference>
<feature type="region of interest" description="Disordered" evidence="1">
    <location>
        <begin position="250"/>
        <end position="340"/>
    </location>
</feature>
<feature type="region of interest" description="Disordered" evidence="1">
    <location>
        <begin position="488"/>
        <end position="534"/>
    </location>
</feature>
<dbReference type="Gene3D" id="3.40.50.1000">
    <property type="entry name" value="HAD superfamily/HAD-like"/>
    <property type="match status" value="1"/>
</dbReference>
<proteinExistence type="predicted"/>
<feature type="compositionally biased region" description="Acidic residues" evidence="1">
    <location>
        <begin position="431"/>
        <end position="443"/>
    </location>
</feature>
<name>A0A7S1FD74_NOCSC</name>